<organism evidence="9 10">
    <name type="scientific">Sphingobium nicotianae</name>
    <dbReference type="NCBI Taxonomy" id="2782607"/>
    <lineage>
        <taxon>Bacteria</taxon>
        <taxon>Pseudomonadati</taxon>
        <taxon>Pseudomonadota</taxon>
        <taxon>Alphaproteobacteria</taxon>
        <taxon>Sphingomonadales</taxon>
        <taxon>Sphingomonadaceae</taxon>
        <taxon>Sphingobium</taxon>
    </lineage>
</organism>
<dbReference type="InterPro" id="IPR004477">
    <property type="entry name" value="ComEC_N"/>
</dbReference>
<evidence type="ECO:0000256" key="6">
    <source>
        <dbReference type="SAM" id="Phobius"/>
    </source>
</evidence>
<feature type="transmembrane region" description="Helical" evidence="6">
    <location>
        <begin position="493"/>
        <end position="516"/>
    </location>
</feature>
<feature type="transmembrane region" description="Helical" evidence="6">
    <location>
        <begin position="407"/>
        <end position="426"/>
    </location>
</feature>
<keyword evidence="2" id="KW-1003">Cell membrane</keyword>
<dbReference type="InterPro" id="IPR025405">
    <property type="entry name" value="DUF4131"/>
</dbReference>
<feature type="transmembrane region" description="Helical" evidence="6">
    <location>
        <begin position="432"/>
        <end position="452"/>
    </location>
</feature>
<comment type="caution">
    <text evidence="9">The sequence shown here is derived from an EMBL/GenBank/DDBJ whole genome shotgun (WGS) entry which is preliminary data.</text>
</comment>
<reference evidence="9" key="1">
    <citation type="submission" date="2021-05" db="EMBL/GenBank/DDBJ databases">
        <title>Genome of Sphingobium sp. strain.</title>
        <authorList>
            <person name="Fan R."/>
        </authorList>
    </citation>
    <scope>NUCLEOTIDE SEQUENCE</scope>
    <source>
        <strain evidence="9">H33</strain>
    </source>
</reference>
<feature type="transmembrane region" description="Helical" evidence="6">
    <location>
        <begin position="53"/>
        <end position="71"/>
    </location>
</feature>
<feature type="domain" description="ComEC/Rec2-related protein" evidence="7">
    <location>
        <begin position="239"/>
        <end position="522"/>
    </location>
</feature>
<name>A0A9X1DBK2_9SPHN</name>
<dbReference type="GO" id="GO:0005886">
    <property type="term" value="C:plasma membrane"/>
    <property type="evidence" value="ECO:0007669"/>
    <property type="project" value="UniProtKB-SubCell"/>
</dbReference>
<sequence length="701" mass="73926">MPLLRRSKGRAEGWLARVETLLEAERAQLPLWVPVALGAGICAWFALPTPQSWIAWVMAWLGIALAIGVIARGGRLAQVLAAASVLLAAGCLLVWAKAMLVGAPPLAHAAVVDLTAQVRSVDPLAARSLIRLDLSPVDRPDLPERVRVNAKPEEVPTGLVAGDRIAVRARLMPPAPQALPGGYDYAERAYFDGIGASGRALGSVQLVAASGGGPGLRERLAAHIATRLSGGEKAIAITLATGDQNGISEADAEAMRRSGLAHLLSISGLHVSALISGVIFLVYRLLALSQRLALHWPIILIAACAGAAAGIGYTLLTGAQVPTVRSCIAALLVIGGLALGREAISLRLIATGALFVMLFWPDAVVGPSFQMSFAAVTAIVALYEYPPARALFEPREESRLRRFARHGAVLLVTGLTVEIVLAPIALAHFHRAGLLGAGANMIAIPLTSFVVMPAEALALLLDVVGLGAPAWWVVGSALRLLLGVAHLVAAQPYATMAVPVGGDGAFVLTMAGFLWMMLWHGRVRWLGAPLAVIGLALTLTAPEADLLVTADGRHVALHMPGGGMALLRDRAGDYVRDALAEAAAYEGEFAALAETDGADCSPDLCEVILPVPATEPVHLLVTRSSLRLPWEDMVAACARADLAIADRLLPRGCTPRWIKLDRPVLSRMGGVLIMLKDRRVIGGRDPRDRHPWLVRASSPRF</sequence>
<feature type="transmembrane region" description="Helical" evidence="6">
    <location>
        <begin position="78"/>
        <end position="96"/>
    </location>
</feature>
<keyword evidence="4 6" id="KW-1133">Transmembrane helix</keyword>
<feature type="domain" description="DUF4131" evidence="8">
    <location>
        <begin position="53"/>
        <end position="203"/>
    </location>
</feature>
<keyword evidence="5 6" id="KW-0472">Membrane</keyword>
<accession>A0A9X1DBK2</accession>
<keyword evidence="3 6" id="KW-0812">Transmembrane</keyword>
<evidence type="ECO:0000313" key="9">
    <source>
        <dbReference type="EMBL" id="MBT2186952.1"/>
    </source>
</evidence>
<evidence type="ECO:0000259" key="8">
    <source>
        <dbReference type="Pfam" id="PF13567"/>
    </source>
</evidence>
<feature type="transmembrane region" description="Helical" evidence="6">
    <location>
        <begin position="263"/>
        <end position="286"/>
    </location>
</feature>
<feature type="transmembrane region" description="Helical" evidence="6">
    <location>
        <begin position="459"/>
        <end position="481"/>
    </location>
</feature>
<evidence type="ECO:0000256" key="1">
    <source>
        <dbReference type="ARBA" id="ARBA00004651"/>
    </source>
</evidence>
<dbReference type="Proteomes" id="UP001138757">
    <property type="component" value="Unassembled WGS sequence"/>
</dbReference>
<dbReference type="AlphaFoldDB" id="A0A9X1DBK2"/>
<gene>
    <name evidence="9" type="ORF">KK488_08335</name>
</gene>
<evidence type="ECO:0000256" key="3">
    <source>
        <dbReference type="ARBA" id="ARBA00022692"/>
    </source>
</evidence>
<dbReference type="RefSeq" id="WP_214622711.1">
    <property type="nucleotide sequence ID" value="NZ_JAHGAW010000005.1"/>
</dbReference>
<feature type="transmembrane region" description="Helical" evidence="6">
    <location>
        <begin position="29"/>
        <end position="47"/>
    </location>
</feature>
<evidence type="ECO:0000259" key="7">
    <source>
        <dbReference type="Pfam" id="PF03772"/>
    </source>
</evidence>
<feature type="transmembrane region" description="Helical" evidence="6">
    <location>
        <begin position="322"/>
        <end position="339"/>
    </location>
</feature>
<keyword evidence="10" id="KW-1185">Reference proteome</keyword>
<feature type="transmembrane region" description="Helical" evidence="6">
    <location>
        <begin position="346"/>
        <end position="363"/>
    </location>
</feature>
<proteinExistence type="predicted"/>
<dbReference type="PANTHER" id="PTHR30619:SF1">
    <property type="entry name" value="RECOMBINATION PROTEIN 2"/>
    <property type="match status" value="1"/>
</dbReference>
<evidence type="ECO:0000256" key="2">
    <source>
        <dbReference type="ARBA" id="ARBA00022475"/>
    </source>
</evidence>
<comment type="subcellular location">
    <subcellularLocation>
        <location evidence="1">Cell membrane</location>
        <topology evidence="1">Multi-pass membrane protein</topology>
    </subcellularLocation>
</comment>
<dbReference type="Pfam" id="PF13567">
    <property type="entry name" value="DUF4131"/>
    <property type="match status" value="1"/>
</dbReference>
<evidence type="ECO:0000256" key="5">
    <source>
        <dbReference type="ARBA" id="ARBA00023136"/>
    </source>
</evidence>
<protein>
    <submittedName>
        <fullName evidence="9">ComEC/Rec2 family competence protein</fullName>
    </submittedName>
</protein>
<evidence type="ECO:0000256" key="4">
    <source>
        <dbReference type="ARBA" id="ARBA00022989"/>
    </source>
</evidence>
<feature type="transmembrane region" description="Helical" evidence="6">
    <location>
        <begin position="298"/>
        <end position="316"/>
    </location>
</feature>
<dbReference type="PANTHER" id="PTHR30619">
    <property type="entry name" value="DNA INTERNALIZATION/COMPETENCE PROTEIN COMEC/REC2"/>
    <property type="match status" value="1"/>
</dbReference>
<dbReference type="NCBIfam" id="TIGR00360">
    <property type="entry name" value="ComEC_N-term"/>
    <property type="match status" value="1"/>
</dbReference>
<dbReference type="EMBL" id="JAHGAW010000005">
    <property type="protein sequence ID" value="MBT2186952.1"/>
    <property type="molecule type" value="Genomic_DNA"/>
</dbReference>
<dbReference type="InterPro" id="IPR052159">
    <property type="entry name" value="Competence_DNA_uptake"/>
</dbReference>
<evidence type="ECO:0000313" key="10">
    <source>
        <dbReference type="Proteomes" id="UP001138757"/>
    </source>
</evidence>
<dbReference type="Pfam" id="PF03772">
    <property type="entry name" value="Competence"/>
    <property type="match status" value="1"/>
</dbReference>